<protein>
    <submittedName>
        <fullName evidence="1">Uncharacterized protein</fullName>
    </submittedName>
</protein>
<evidence type="ECO:0000313" key="1">
    <source>
        <dbReference type="EMBL" id="EKF39476.1"/>
    </source>
</evidence>
<name>K2NWQ6_TRYCR</name>
<accession>K2NWQ6</accession>
<evidence type="ECO:0000313" key="2">
    <source>
        <dbReference type="Proteomes" id="UP000007350"/>
    </source>
</evidence>
<keyword evidence="2" id="KW-1185">Reference proteome</keyword>
<sequence>MADLGDDHSTSSVMDCLYTLYTGFDEGGIIMDPTLLDPPALVVATFGKPPVSPAVVLENTYDEALFVSGLMKTYPFSKFMLVTYTDEATPASGPTYVGAPGGGWMEQLPPQFCCLNLFRFHRHVVFTPPVCEVNDNWIRELQELSYNLHNPQQLVVHLFLFTGLRIKLEALCHLVAECHWIGNENLVALLLQRMAAWTDKEAQASFTDPSSAASGTLQVRCNAHFERVGHLFPNYGMLELGFRINGVAPLHDDYGADVSRVMMPEQQLQKTSPLFCWFFMHAAVVEPVA</sequence>
<dbReference type="EMBL" id="AHKC01001219">
    <property type="protein sequence ID" value="EKF39476.1"/>
    <property type="molecule type" value="Genomic_DNA"/>
</dbReference>
<reference evidence="1 2" key="1">
    <citation type="journal article" date="2012" name="BMC Genomics">
        <title>Comparative genomic analysis of human infective Trypanosoma cruzi lineages with the bat-restricted subspecies T. cruzi marinkellei.</title>
        <authorList>
            <person name="Franzen O."/>
            <person name="Talavera-Lopez C."/>
            <person name="Ochaya S."/>
            <person name="Butler C.E."/>
            <person name="Messenger L.A."/>
            <person name="Lewis M.D."/>
            <person name="Llewellyn M.S."/>
            <person name="Marinkelle C.J."/>
            <person name="Tyler K.M."/>
            <person name="Miles M.A."/>
            <person name="Andersson B."/>
        </authorList>
    </citation>
    <scope>NUCLEOTIDE SEQUENCE [LARGE SCALE GENOMIC DNA]</scope>
    <source>
        <strain evidence="1 2">B7</strain>
    </source>
</reference>
<dbReference type="AlphaFoldDB" id="K2NWQ6"/>
<proteinExistence type="predicted"/>
<dbReference type="Proteomes" id="UP000007350">
    <property type="component" value="Unassembled WGS sequence"/>
</dbReference>
<comment type="caution">
    <text evidence="1">The sequence shown here is derived from an EMBL/GenBank/DDBJ whole genome shotgun (WGS) entry which is preliminary data.</text>
</comment>
<gene>
    <name evidence="1" type="ORF">MOQ_000303</name>
</gene>
<organism evidence="1 2">
    <name type="scientific">Trypanosoma cruzi marinkellei</name>
    <dbReference type="NCBI Taxonomy" id="85056"/>
    <lineage>
        <taxon>Eukaryota</taxon>
        <taxon>Discoba</taxon>
        <taxon>Euglenozoa</taxon>
        <taxon>Kinetoplastea</taxon>
        <taxon>Metakinetoplastina</taxon>
        <taxon>Trypanosomatida</taxon>
        <taxon>Trypanosomatidae</taxon>
        <taxon>Trypanosoma</taxon>
        <taxon>Schizotrypanum</taxon>
    </lineage>
</organism>